<evidence type="ECO:0000313" key="3">
    <source>
        <dbReference type="Proteomes" id="UP001194580"/>
    </source>
</evidence>
<evidence type="ECO:0000313" key="2">
    <source>
        <dbReference type="EMBL" id="KAG0268143.1"/>
    </source>
</evidence>
<accession>A0AAD4D598</accession>
<evidence type="ECO:0000256" key="1">
    <source>
        <dbReference type="SAM" id="MobiDB-lite"/>
    </source>
</evidence>
<gene>
    <name evidence="2" type="ORF">BGZ95_002596</name>
</gene>
<dbReference type="AlphaFoldDB" id="A0AAD4D598"/>
<reference evidence="2" key="1">
    <citation type="journal article" date="2020" name="Fungal Divers.">
        <title>Resolving the Mortierellaceae phylogeny through synthesis of multi-gene phylogenetics and phylogenomics.</title>
        <authorList>
            <person name="Vandepol N."/>
            <person name="Liber J."/>
            <person name="Desiro A."/>
            <person name="Na H."/>
            <person name="Kennedy M."/>
            <person name="Barry K."/>
            <person name="Grigoriev I.V."/>
            <person name="Miller A.N."/>
            <person name="O'Donnell K."/>
            <person name="Stajich J.E."/>
            <person name="Bonito G."/>
        </authorList>
    </citation>
    <scope>NUCLEOTIDE SEQUENCE</scope>
    <source>
        <strain evidence="2">NRRL 28262</strain>
    </source>
</reference>
<keyword evidence="3" id="KW-1185">Reference proteome</keyword>
<comment type="caution">
    <text evidence="2">The sequence shown here is derived from an EMBL/GenBank/DDBJ whole genome shotgun (WGS) entry which is preliminary data.</text>
</comment>
<proteinExistence type="predicted"/>
<dbReference type="EMBL" id="JAAAIL010001556">
    <property type="protein sequence ID" value="KAG0268143.1"/>
    <property type="molecule type" value="Genomic_DNA"/>
</dbReference>
<protein>
    <submittedName>
        <fullName evidence="2">Uncharacterized protein</fullName>
    </submittedName>
</protein>
<feature type="region of interest" description="Disordered" evidence="1">
    <location>
        <begin position="1"/>
        <end position="33"/>
    </location>
</feature>
<name>A0AAD4D598_9FUNG</name>
<organism evidence="2 3">
    <name type="scientific">Linnemannia exigua</name>
    <dbReference type="NCBI Taxonomy" id="604196"/>
    <lineage>
        <taxon>Eukaryota</taxon>
        <taxon>Fungi</taxon>
        <taxon>Fungi incertae sedis</taxon>
        <taxon>Mucoromycota</taxon>
        <taxon>Mortierellomycotina</taxon>
        <taxon>Mortierellomycetes</taxon>
        <taxon>Mortierellales</taxon>
        <taxon>Mortierellaceae</taxon>
        <taxon>Linnemannia</taxon>
    </lineage>
</organism>
<sequence>MDRQGVGPTAIATATTTPSTSTQGGKLDPSRPILEEGARKDLLKADKDWVLAQAKCPRVINCMMFKPTPTLRTCNRPGHRF</sequence>
<dbReference type="Proteomes" id="UP001194580">
    <property type="component" value="Unassembled WGS sequence"/>
</dbReference>
<feature type="compositionally biased region" description="Low complexity" evidence="1">
    <location>
        <begin position="8"/>
        <end position="22"/>
    </location>
</feature>